<proteinExistence type="predicted"/>
<keyword evidence="2" id="KW-1185">Reference proteome</keyword>
<gene>
    <name evidence="1" type="ORF">P7K49_024745</name>
</gene>
<sequence length="157" mass="16593">MNSTWTERTLGSVAELSRPPLTEQILGSVAELSRPPLTEQTLGSVAELSRPPLTEQTLGSVAELSRLPLTEQTLGSVAELGHLPLSAVSLLPLNISVAFTRIHPGTSAVDSVAPPMPLDPIHGGPVNSWGPGTPHPTELQWERHSGCGFDQALGRKS</sequence>
<protein>
    <submittedName>
        <fullName evidence="1">Uncharacterized protein</fullName>
    </submittedName>
</protein>
<name>A0ABQ9UR72_SAGOE</name>
<organism evidence="1 2">
    <name type="scientific">Saguinus oedipus</name>
    <name type="common">Cotton-top tamarin</name>
    <name type="synonym">Oedipomidas oedipus</name>
    <dbReference type="NCBI Taxonomy" id="9490"/>
    <lineage>
        <taxon>Eukaryota</taxon>
        <taxon>Metazoa</taxon>
        <taxon>Chordata</taxon>
        <taxon>Craniata</taxon>
        <taxon>Vertebrata</taxon>
        <taxon>Euteleostomi</taxon>
        <taxon>Mammalia</taxon>
        <taxon>Eutheria</taxon>
        <taxon>Euarchontoglires</taxon>
        <taxon>Primates</taxon>
        <taxon>Haplorrhini</taxon>
        <taxon>Platyrrhini</taxon>
        <taxon>Cebidae</taxon>
        <taxon>Callitrichinae</taxon>
        <taxon>Saguinus</taxon>
    </lineage>
</organism>
<accession>A0ABQ9UR72</accession>
<comment type="caution">
    <text evidence="1">The sequence shown here is derived from an EMBL/GenBank/DDBJ whole genome shotgun (WGS) entry which is preliminary data.</text>
</comment>
<evidence type="ECO:0000313" key="1">
    <source>
        <dbReference type="EMBL" id="KAK2099294.1"/>
    </source>
</evidence>
<evidence type="ECO:0000313" key="2">
    <source>
        <dbReference type="Proteomes" id="UP001266305"/>
    </source>
</evidence>
<dbReference type="EMBL" id="JASSZA010000011">
    <property type="protein sequence ID" value="KAK2099294.1"/>
    <property type="molecule type" value="Genomic_DNA"/>
</dbReference>
<reference evidence="1 2" key="1">
    <citation type="submission" date="2023-05" db="EMBL/GenBank/DDBJ databases">
        <title>B98-5 Cell Line De Novo Hybrid Assembly: An Optical Mapping Approach.</title>
        <authorList>
            <person name="Kananen K."/>
            <person name="Auerbach J.A."/>
            <person name="Kautto E."/>
            <person name="Blachly J.S."/>
        </authorList>
    </citation>
    <scope>NUCLEOTIDE SEQUENCE [LARGE SCALE GENOMIC DNA]</scope>
    <source>
        <strain evidence="1">B95-8</strain>
        <tissue evidence="1">Cell line</tissue>
    </source>
</reference>
<dbReference type="Proteomes" id="UP001266305">
    <property type="component" value="Unassembled WGS sequence"/>
</dbReference>